<evidence type="ECO:0000313" key="2">
    <source>
        <dbReference type="EMBL" id="SDF95655.1"/>
    </source>
</evidence>
<sequence>MPRRDLIAALAVLPVAACAGGPGPEIWHRHDPLSPRVVDHRVWQVILDRNTRDWPDGITRVDYTRFSTADRELLEAYVREQSALPVASLSRREQLAFWLNLYNALVVRLVLDHLIVGSPDDIRTGGLFPRGPWDVPLVRVEGRDVSLAGIRREVLAPVFHDPRWHYGLCDGTLGAPSLRRRAFAGADVDRRLEDAAIEYVAHPRAVDRPADRPGIVRLNSLWRRHMEDFGGTLQAVFASIDLYAEAELRAVLARNPQVVWMDDRRLNAFQV</sequence>
<evidence type="ECO:0000313" key="3">
    <source>
        <dbReference type="Proteomes" id="UP000198615"/>
    </source>
</evidence>
<name>A0A8G2BIV6_9PROT</name>
<dbReference type="EMBL" id="FNBW01000008">
    <property type="protein sequence ID" value="SDF95655.1"/>
    <property type="molecule type" value="Genomic_DNA"/>
</dbReference>
<comment type="caution">
    <text evidence="2">The sequence shown here is derived from an EMBL/GenBank/DDBJ whole genome shotgun (WGS) entry which is preliminary data.</text>
</comment>
<protein>
    <recommendedName>
        <fullName evidence="1">DUF547 domain-containing protein</fullName>
    </recommendedName>
</protein>
<organism evidence="2 3">
    <name type="scientific">Thalassobaculum litoreum DSM 18839</name>
    <dbReference type="NCBI Taxonomy" id="1123362"/>
    <lineage>
        <taxon>Bacteria</taxon>
        <taxon>Pseudomonadati</taxon>
        <taxon>Pseudomonadota</taxon>
        <taxon>Alphaproteobacteria</taxon>
        <taxon>Rhodospirillales</taxon>
        <taxon>Thalassobaculaceae</taxon>
        <taxon>Thalassobaculum</taxon>
    </lineage>
</organism>
<keyword evidence="3" id="KW-1185">Reference proteome</keyword>
<reference evidence="2 3" key="1">
    <citation type="submission" date="2016-10" db="EMBL/GenBank/DDBJ databases">
        <authorList>
            <person name="Varghese N."/>
            <person name="Submissions S."/>
        </authorList>
    </citation>
    <scope>NUCLEOTIDE SEQUENCE [LARGE SCALE GENOMIC DNA]</scope>
    <source>
        <strain evidence="2 3">DSM 18839</strain>
    </source>
</reference>
<dbReference type="InterPro" id="IPR006869">
    <property type="entry name" value="DUF547"/>
</dbReference>
<dbReference type="Pfam" id="PF04784">
    <property type="entry name" value="DUF547"/>
    <property type="match status" value="1"/>
</dbReference>
<feature type="domain" description="DUF547" evidence="1">
    <location>
        <begin position="87"/>
        <end position="200"/>
    </location>
</feature>
<evidence type="ECO:0000259" key="1">
    <source>
        <dbReference type="Pfam" id="PF04784"/>
    </source>
</evidence>
<gene>
    <name evidence="2" type="ORF">SAMN05660686_02895</name>
</gene>
<proteinExistence type="predicted"/>
<dbReference type="AlphaFoldDB" id="A0A8G2BIV6"/>
<dbReference type="Proteomes" id="UP000198615">
    <property type="component" value="Unassembled WGS sequence"/>
</dbReference>
<accession>A0A8G2BIV6</accession>